<protein>
    <submittedName>
        <fullName evidence="1">Uncharacterized protein</fullName>
    </submittedName>
</protein>
<evidence type="ECO:0000313" key="2">
    <source>
        <dbReference type="Proteomes" id="UP000045706"/>
    </source>
</evidence>
<gene>
    <name evidence="1" type="ORF">BN1723_011493</name>
</gene>
<feature type="non-terminal residue" evidence="1">
    <location>
        <position position="1"/>
    </location>
</feature>
<dbReference type="EMBL" id="CVQI01008668">
    <property type="protein sequence ID" value="CRK18091.1"/>
    <property type="molecule type" value="Genomic_DNA"/>
</dbReference>
<dbReference type="Proteomes" id="UP000045706">
    <property type="component" value="Unassembled WGS sequence"/>
</dbReference>
<proteinExistence type="predicted"/>
<evidence type="ECO:0000313" key="1">
    <source>
        <dbReference type="EMBL" id="CRK18091.1"/>
    </source>
</evidence>
<reference evidence="2" key="1">
    <citation type="submission" date="2015-05" db="EMBL/GenBank/DDBJ databases">
        <authorList>
            <person name="Fogelqvist Johan"/>
        </authorList>
    </citation>
    <scope>NUCLEOTIDE SEQUENCE [LARGE SCALE GENOMIC DNA]</scope>
</reference>
<organism evidence="1 2">
    <name type="scientific">Verticillium longisporum</name>
    <name type="common">Verticillium dahliae var. longisporum</name>
    <dbReference type="NCBI Taxonomy" id="100787"/>
    <lineage>
        <taxon>Eukaryota</taxon>
        <taxon>Fungi</taxon>
        <taxon>Dikarya</taxon>
        <taxon>Ascomycota</taxon>
        <taxon>Pezizomycotina</taxon>
        <taxon>Sordariomycetes</taxon>
        <taxon>Hypocreomycetidae</taxon>
        <taxon>Glomerellales</taxon>
        <taxon>Plectosphaerellaceae</taxon>
        <taxon>Verticillium</taxon>
    </lineage>
</organism>
<sequence>QPVLGVDNLDPDEQRTLCLLPLEVEHADKVPLARGVEQAHGGDGKDGVRRPRVVALDEHAQKDERVVVVLPLEHLVPDGVVGGRVLVVLVQEAELVLPVAGRLALGRLARQVVWVHEGAGLDVVGGTAVGERHVRGAGDVKTQLLPAVLVGELSVASRSNGGRFEDIAIGAAEEGFVDLHGGAKGLPVEGADLGADSPEGHGLEVARRDARALGVDAHEMAGIVVGNVGALRRQVGTEARLGHVDEVVVGADKLAAGVEPRVLGNDDGGGGGRVLLLVPDLAGGLFVRVLVLVIAAAAAAAVRVSLLVGVVVLDNDGNLGAQLGEGDVFAGPFLLAVALFADGLAQEAVAEDLLHNLDETALTMGVTVILEGEDDGSRLPSGLGVFPGLLCFFIMHIADGLTDGAEGNVGGQRPAVCDLWLVLVVAVVPSVNLYAARSRLEGRLVRRRTRVSVKLVCQERVGSVGDLGGDPDVRSHDEVAQSWSDDVFSLEVNIARGQDAVLDNVGLEGMADAEVVLEGRVASAVASAGEGAVAHLLAVVFCVVLMGAGCKGVQLGHARGGSGQR</sequence>
<name>A0A0G4L7Y6_VERLO</name>
<dbReference type="AlphaFoldDB" id="A0A0G4L7Y6"/>
<accession>A0A0G4L7Y6</accession>